<dbReference type="PROSITE" id="PS00178">
    <property type="entry name" value="AA_TRNA_LIGASE_I"/>
    <property type="match status" value="1"/>
</dbReference>
<dbReference type="InterPro" id="IPR001412">
    <property type="entry name" value="aa-tRNA-synth_I_CS"/>
</dbReference>
<dbReference type="HAMAP" id="MF_00123">
    <property type="entry name" value="Arg_tRNA_synth"/>
    <property type="match status" value="1"/>
</dbReference>
<comment type="subunit">
    <text evidence="9">Monomer.</text>
</comment>
<protein>
    <recommendedName>
        <fullName evidence="9">Arginine--tRNA ligase</fullName>
        <ecNumber evidence="9">6.1.1.19</ecNumber>
    </recommendedName>
    <alternativeName>
        <fullName evidence="9">Arginyl-tRNA synthetase</fullName>
        <shortName evidence="9">ArgRS</shortName>
    </alternativeName>
</protein>
<dbReference type="RefSeq" id="WP_248356018.1">
    <property type="nucleotide sequence ID" value="NZ_AP025591.1"/>
</dbReference>
<evidence type="ECO:0000256" key="5">
    <source>
        <dbReference type="ARBA" id="ARBA00022840"/>
    </source>
</evidence>
<dbReference type="SMART" id="SM01016">
    <property type="entry name" value="Arg_tRNA_synt_N"/>
    <property type="match status" value="1"/>
</dbReference>
<dbReference type="Gene3D" id="3.40.50.620">
    <property type="entry name" value="HUPs"/>
    <property type="match status" value="1"/>
</dbReference>
<keyword evidence="15" id="KW-1185">Reference proteome</keyword>
<dbReference type="InterPro" id="IPR014729">
    <property type="entry name" value="Rossmann-like_a/b/a_fold"/>
</dbReference>
<dbReference type="EC" id="6.1.1.19" evidence="9"/>
<dbReference type="CDD" id="cd00671">
    <property type="entry name" value="ArgRS_core"/>
    <property type="match status" value="1"/>
</dbReference>
<evidence type="ECO:0000313" key="14">
    <source>
        <dbReference type="EMBL" id="BDG06375.1"/>
    </source>
</evidence>
<evidence type="ECO:0000256" key="7">
    <source>
        <dbReference type="ARBA" id="ARBA00023146"/>
    </source>
</evidence>
<evidence type="ECO:0000256" key="3">
    <source>
        <dbReference type="ARBA" id="ARBA00022598"/>
    </source>
</evidence>
<keyword evidence="5 9" id="KW-0067">ATP-binding</keyword>
<dbReference type="PANTHER" id="PTHR11956:SF5">
    <property type="entry name" value="ARGININE--TRNA LIGASE, CYTOPLASMIC"/>
    <property type="match status" value="1"/>
</dbReference>
<dbReference type="InterPro" id="IPR008909">
    <property type="entry name" value="DALR_anticod-bd"/>
</dbReference>
<keyword evidence="6 9" id="KW-0648">Protein biosynthesis</keyword>
<dbReference type="InterPro" id="IPR036695">
    <property type="entry name" value="Arg-tRNA-synth_N_sf"/>
</dbReference>
<evidence type="ECO:0000259" key="13">
    <source>
        <dbReference type="SMART" id="SM01016"/>
    </source>
</evidence>
<evidence type="ECO:0000256" key="6">
    <source>
        <dbReference type="ARBA" id="ARBA00022917"/>
    </source>
</evidence>
<keyword evidence="7 9" id="KW-0030">Aminoacyl-tRNA synthetase</keyword>
<dbReference type="EMBL" id="AP025591">
    <property type="protein sequence ID" value="BDG06375.1"/>
    <property type="molecule type" value="Genomic_DNA"/>
</dbReference>
<name>A0ABN6N2Y2_9BACT</name>
<dbReference type="SUPFAM" id="SSF55190">
    <property type="entry name" value="Arginyl-tRNA synthetase (ArgRS), N-terminal 'additional' domain"/>
    <property type="match status" value="1"/>
</dbReference>
<dbReference type="Pfam" id="PF00750">
    <property type="entry name" value="tRNA-synt_1d"/>
    <property type="match status" value="1"/>
</dbReference>
<feature type="region of interest" description="Disordered" evidence="11">
    <location>
        <begin position="289"/>
        <end position="317"/>
    </location>
</feature>
<dbReference type="InterPro" id="IPR001278">
    <property type="entry name" value="Arg-tRNA-ligase"/>
</dbReference>
<feature type="domain" description="DALR anticodon binding" evidence="12">
    <location>
        <begin position="471"/>
        <end position="596"/>
    </location>
</feature>
<sequence>MVRERVIEIFRRALSEGAAQGRWPAADAGFSVEAPRDPKHGDFAVNAAMVLAKGAGKPPRVLAQAILEAVRAADAQQEIAALEIAGPGFINVRLAPDVWLRALERAVAAGADYGRTAVGKGKKVIVEYVSANPTGPMHVGHGRNAVTGDGVQSLLRWAGFDVTREYYVNDYGAQVLTLARSVHLRYQELHGRQITFPPKAYPGEYVKDIAAALKAELGDRFLDAPEPEWLALFRDRAVQHVLGMIKGDLAAINIEFDRWSSEKALYESGTVDRFLRFLEEKDLVYVGKLPPPKSKKGQAAPPPPPPPQDGDAHDAADDAVSPAEDLTLFRSSSYGDEVDRPVKKADGTPTYFCADIAYHWEKRQRADVLVDVLGADHGGYVPRLEAALEALGASRKDLHVVLIQMVNLTRGGEAVKMGKRAGNVVWLREVLDEVGRDAARFIFLTRRSDAPLDFDVELAKKQTLDNPVFYVQYGHARLSAIFAKAREAGHAVPDFDLEALRTLGSPEEQDLIRRIAAFPDMLAGAALAYEPHRVAFYLQETIAAFHSWYTQGKKSGERVIGPDGRKTAARLFLCRALKQVLANGLAVLGVSAPERMESPETRDIEAEV</sequence>
<evidence type="ECO:0000256" key="8">
    <source>
        <dbReference type="ARBA" id="ARBA00049339"/>
    </source>
</evidence>
<reference evidence="15" key="1">
    <citation type="journal article" date="2022" name="Int. J. Syst. Evol. Microbiol.">
        <title>Anaeromyxobacter oryzae sp. nov., Anaeromyxobacter diazotrophicus sp. nov. and Anaeromyxobacter paludicola sp. nov., isolated from paddy soils.</title>
        <authorList>
            <person name="Itoh H."/>
            <person name="Xu Z."/>
            <person name="Mise K."/>
            <person name="Masuda Y."/>
            <person name="Ushijima N."/>
            <person name="Hayakawa C."/>
            <person name="Shiratori Y."/>
            <person name="Senoo K."/>
        </authorList>
    </citation>
    <scope>NUCLEOTIDE SEQUENCE [LARGE SCALE GENOMIC DNA]</scope>
    <source>
        <strain evidence="15">Red232</strain>
    </source>
</reference>
<dbReference type="InterPro" id="IPR035684">
    <property type="entry name" value="ArgRS_core"/>
</dbReference>
<accession>A0ABN6N2Y2</accession>
<feature type="domain" description="Arginyl tRNA synthetase N-terminal" evidence="13">
    <location>
        <begin position="4"/>
        <end position="94"/>
    </location>
</feature>
<dbReference type="Pfam" id="PF05746">
    <property type="entry name" value="DALR_1"/>
    <property type="match status" value="1"/>
</dbReference>
<dbReference type="Gene3D" id="1.10.730.10">
    <property type="entry name" value="Isoleucyl-tRNA Synthetase, Domain 1"/>
    <property type="match status" value="1"/>
</dbReference>
<dbReference type="GO" id="GO:0016874">
    <property type="term" value="F:ligase activity"/>
    <property type="evidence" value="ECO:0007669"/>
    <property type="project" value="UniProtKB-KW"/>
</dbReference>
<comment type="catalytic activity">
    <reaction evidence="8 9">
        <text>tRNA(Arg) + L-arginine + ATP = L-arginyl-tRNA(Arg) + AMP + diphosphate</text>
        <dbReference type="Rhea" id="RHEA:20301"/>
        <dbReference type="Rhea" id="RHEA-COMP:9658"/>
        <dbReference type="Rhea" id="RHEA-COMP:9673"/>
        <dbReference type="ChEBI" id="CHEBI:30616"/>
        <dbReference type="ChEBI" id="CHEBI:32682"/>
        <dbReference type="ChEBI" id="CHEBI:33019"/>
        <dbReference type="ChEBI" id="CHEBI:78442"/>
        <dbReference type="ChEBI" id="CHEBI:78513"/>
        <dbReference type="ChEBI" id="CHEBI:456215"/>
        <dbReference type="EC" id="6.1.1.19"/>
    </reaction>
</comment>
<dbReference type="Pfam" id="PF03485">
    <property type="entry name" value="Arg_tRNA_synt_N"/>
    <property type="match status" value="1"/>
</dbReference>
<feature type="short sequence motif" description="'HIGH' region" evidence="9">
    <location>
        <begin position="131"/>
        <end position="141"/>
    </location>
</feature>
<dbReference type="Proteomes" id="UP001162891">
    <property type="component" value="Chromosome"/>
</dbReference>
<evidence type="ECO:0000259" key="12">
    <source>
        <dbReference type="SMART" id="SM00836"/>
    </source>
</evidence>
<evidence type="ECO:0000256" key="1">
    <source>
        <dbReference type="ARBA" id="ARBA00005594"/>
    </source>
</evidence>
<dbReference type="InterPro" id="IPR009080">
    <property type="entry name" value="tRNAsynth_Ia_anticodon-bd"/>
</dbReference>
<evidence type="ECO:0000313" key="15">
    <source>
        <dbReference type="Proteomes" id="UP001162891"/>
    </source>
</evidence>
<comment type="subcellular location">
    <subcellularLocation>
        <location evidence="9">Cytoplasm</location>
    </subcellularLocation>
</comment>
<dbReference type="SUPFAM" id="SSF52374">
    <property type="entry name" value="Nucleotidylyl transferase"/>
    <property type="match status" value="1"/>
</dbReference>
<dbReference type="PANTHER" id="PTHR11956">
    <property type="entry name" value="ARGINYL-TRNA SYNTHETASE"/>
    <property type="match status" value="1"/>
</dbReference>
<evidence type="ECO:0000256" key="2">
    <source>
        <dbReference type="ARBA" id="ARBA00022490"/>
    </source>
</evidence>
<dbReference type="SUPFAM" id="SSF47323">
    <property type="entry name" value="Anticodon-binding domain of a subclass of class I aminoacyl-tRNA synthetases"/>
    <property type="match status" value="1"/>
</dbReference>
<dbReference type="InterPro" id="IPR005148">
    <property type="entry name" value="Arg-tRNA-synth_N"/>
</dbReference>
<evidence type="ECO:0000256" key="11">
    <source>
        <dbReference type="SAM" id="MobiDB-lite"/>
    </source>
</evidence>
<gene>
    <name evidence="9 14" type="primary">argS</name>
    <name evidence="14" type="ORF">AMOR_53710</name>
</gene>
<evidence type="ECO:0000256" key="4">
    <source>
        <dbReference type="ARBA" id="ARBA00022741"/>
    </source>
</evidence>
<keyword evidence="2 9" id="KW-0963">Cytoplasm</keyword>
<dbReference type="PRINTS" id="PR01038">
    <property type="entry name" value="TRNASYNTHARG"/>
</dbReference>
<evidence type="ECO:0000256" key="10">
    <source>
        <dbReference type="RuleBase" id="RU363038"/>
    </source>
</evidence>
<organism evidence="14 15">
    <name type="scientific">Anaeromyxobacter oryzae</name>
    <dbReference type="NCBI Taxonomy" id="2918170"/>
    <lineage>
        <taxon>Bacteria</taxon>
        <taxon>Pseudomonadati</taxon>
        <taxon>Myxococcota</taxon>
        <taxon>Myxococcia</taxon>
        <taxon>Myxococcales</taxon>
        <taxon>Cystobacterineae</taxon>
        <taxon>Anaeromyxobacteraceae</taxon>
        <taxon>Anaeromyxobacter</taxon>
    </lineage>
</organism>
<dbReference type="Gene3D" id="3.30.1360.70">
    <property type="entry name" value="Arginyl tRNA synthetase N-terminal domain"/>
    <property type="match status" value="1"/>
</dbReference>
<keyword evidence="3 9" id="KW-0436">Ligase</keyword>
<proteinExistence type="inferred from homology"/>
<evidence type="ECO:0000256" key="9">
    <source>
        <dbReference type="HAMAP-Rule" id="MF_00123"/>
    </source>
</evidence>
<dbReference type="SMART" id="SM00836">
    <property type="entry name" value="DALR_1"/>
    <property type="match status" value="1"/>
</dbReference>
<comment type="similarity">
    <text evidence="1 9 10">Belongs to the class-I aminoacyl-tRNA synthetase family.</text>
</comment>
<keyword evidence="4 9" id="KW-0547">Nucleotide-binding</keyword>